<reference evidence="2 3" key="1">
    <citation type="submission" date="2017-05" db="EMBL/GenBank/DDBJ databases">
        <title>Butyricicoccus porcorum sp. nov. a butyrate-producing bacterium from the swine intestinal tract.</title>
        <authorList>
            <person name="Trachsel J."/>
            <person name="Humphrey S."/>
            <person name="Allen H.K."/>
        </authorList>
    </citation>
    <scope>NUCLEOTIDE SEQUENCE [LARGE SCALE GENOMIC DNA]</scope>
    <source>
        <strain evidence="2">BB10</strain>
    </source>
</reference>
<keyword evidence="3" id="KW-1185">Reference proteome</keyword>
<dbReference type="Proteomes" id="UP000194903">
    <property type="component" value="Unassembled WGS sequence"/>
</dbReference>
<dbReference type="GO" id="GO:0030436">
    <property type="term" value="P:asexual sporulation"/>
    <property type="evidence" value="ECO:0007669"/>
    <property type="project" value="InterPro"/>
</dbReference>
<dbReference type="InterPro" id="IPR005081">
    <property type="entry name" value="SpoIIGA"/>
</dbReference>
<evidence type="ECO:0008006" key="4">
    <source>
        <dbReference type="Google" id="ProtNLM"/>
    </source>
</evidence>
<feature type="transmembrane region" description="Helical" evidence="1">
    <location>
        <begin position="87"/>
        <end position="104"/>
    </location>
</feature>
<dbReference type="Pfam" id="PF03419">
    <property type="entry name" value="Peptidase_U4"/>
    <property type="match status" value="1"/>
</dbReference>
<keyword evidence="1" id="KW-0472">Membrane</keyword>
<accession>A0A252F2D8</accession>
<dbReference type="AlphaFoldDB" id="A0A252F2D8"/>
<evidence type="ECO:0000313" key="3">
    <source>
        <dbReference type="Proteomes" id="UP000194903"/>
    </source>
</evidence>
<dbReference type="GO" id="GO:0004190">
    <property type="term" value="F:aspartic-type endopeptidase activity"/>
    <property type="evidence" value="ECO:0007669"/>
    <property type="project" value="InterPro"/>
</dbReference>
<evidence type="ECO:0000313" key="2">
    <source>
        <dbReference type="EMBL" id="OUM19963.1"/>
    </source>
</evidence>
<organism evidence="2 3">
    <name type="scientific">Butyricicoccus porcorum</name>
    <dbReference type="NCBI Taxonomy" id="1945634"/>
    <lineage>
        <taxon>Bacteria</taxon>
        <taxon>Bacillati</taxon>
        <taxon>Bacillota</taxon>
        <taxon>Clostridia</taxon>
        <taxon>Eubacteriales</taxon>
        <taxon>Butyricicoccaceae</taxon>
        <taxon>Butyricicoccus</taxon>
    </lineage>
</organism>
<name>A0A252F2D8_9FIRM</name>
<proteinExistence type="predicted"/>
<keyword evidence="1" id="KW-1133">Transmembrane helix</keyword>
<sequence length="282" mass="29631">MRVIYLDVLLVLNFCMDYCILRAASAIGGRPCPVWRLCLASGFGAAYASGSVLVPVLAALPVRLLSCAAMAGIAFSARGARQLLRQTLLVMLVAFVFGGCVTALEQVSGTVLSAGGALYAPVSRKALLVSAALAYGLSGVIFRNQARENRPHGETIRLRCGGKVQEVYLLVDSGNTLRDPVTGRPVFVLTRAAALRVLPEEVQFLPLLLGTDNAAELVQRAQQKGAGGWRLVSFRSIGGGGLMPCFRPDAVTREDGSAYDSLAAISGAGTICAGEYDGLIEP</sequence>
<protein>
    <recommendedName>
        <fullName evidence="4">Sigma-E processing peptidase SpoIIGA</fullName>
    </recommendedName>
</protein>
<gene>
    <name evidence="2" type="ORF">CBW42_10825</name>
</gene>
<evidence type="ECO:0000256" key="1">
    <source>
        <dbReference type="SAM" id="Phobius"/>
    </source>
</evidence>
<comment type="caution">
    <text evidence="2">The sequence shown here is derived from an EMBL/GenBank/DDBJ whole genome shotgun (WGS) entry which is preliminary data.</text>
</comment>
<dbReference type="RefSeq" id="WP_087021237.1">
    <property type="nucleotide sequence ID" value="NZ_CP178353.1"/>
</dbReference>
<dbReference type="GO" id="GO:0006508">
    <property type="term" value="P:proteolysis"/>
    <property type="evidence" value="ECO:0007669"/>
    <property type="project" value="InterPro"/>
</dbReference>
<feature type="transmembrane region" description="Helical" evidence="1">
    <location>
        <begin position="124"/>
        <end position="142"/>
    </location>
</feature>
<keyword evidence="1" id="KW-0812">Transmembrane</keyword>
<dbReference type="OrthoDB" id="2690199at2"/>
<dbReference type="EMBL" id="NHOC01000009">
    <property type="protein sequence ID" value="OUM19963.1"/>
    <property type="molecule type" value="Genomic_DNA"/>
</dbReference>
<feature type="transmembrane region" description="Helical" evidence="1">
    <location>
        <begin position="52"/>
        <end position="75"/>
    </location>
</feature>